<dbReference type="Gene3D" id="3.60.10.10">
    <property type="entry name" value="Endonuclease/exonuclease/phosphatase"/>
    <property type="match status" value="2"/>
</dbReference>
<dbReference type="PANTHER" id="PTHR33710:SF79">
    <property type="entry name" value="OS06G0205337 PROTEIN"/>
    <property type="match status" value="1"/>
</dbReference>
<gene>
    <name evidence="1" type="ORF">NC653_010097</name>
</gene>
<keyword evidence="2" id="KW-1185">Reference proteome</keyword>
<name>A0AAD6W4V6_9ROSI</name>
<evidence type="ECO:0000313" key="2">
    <source>
        <dbReference type="Proteomes" id="UP001164929"/>
    </source>
</evidence>
<accession>A0AAD6W4V6</accession>
<dbReference type="EMBL" id="JAQIZT010000004">
    <property type="protein sequence ID" value="KAJ6999302.1"/>
    <property type="molecule type" value="Genomic_DNA"/>
</dbReference>
<dbReference type="PANTHER" id="PTHR33710">
    <property type="entry name" value="BNAC02G09200D PROTEIN"/>
    <property type="match status" value="1"/>
</dbReference>
<dbReference type="Proteomes" id="UP001164929">
    <property type="component" value="Chromosome 4"/>
</dbReference>
<sequence>MSMCGQVALENRPASPVKIDQREYVWVGGHCGTTSNNKLSSFPPTPWVLLGDFNAILKSTDRSGGDTTWHGHLEDFGCCINESELAQLPYSDLKFTWHNGQQGRDSIMKKLDWMFGNLSFLLGWPTAHGQFLPRNLSDHSAMTMALNNPLPYHATPFKFLNLWADRGDFLEVVRLAWEARVRGNPLYCFTTKLRLLNDCTDNFQSSIPHAMESKLTVSVTNFTAAIKFFFEHNVLPKCVNATRLPLVPKVKNPMCMDDFRSVSCCNTIYKCISKIIATRLKAILPEVIGPSQSAFIQGRQISDNNILLSWVLLGDFNAILKSTDRSGGDTTWHGHLEDFGCCINESELAQLPYSDLKFTWHNGQQGRDSIMKKLDWMFGNLSFLLGWPTAHGQFLPRNLSDHRV</sequence>
<dbReference type="SUPFAM" id="SSF56219">
    <property type="entry name" value="DNase I-like"/>
    <property type="match status" value="2"/>
</dbReference>
<proteinExistence type="predicted"/>
<dbReference type="InterPro" id="IPR036691">
    <property type="entry name" value="Endo/exonu/phosph_ase_sf"/>
</dbReference>
<evidence type="ECO:0008006" key="3">
    <source>
        <dbReference type="Google" id="ProtNLM"/>
    </source>
</evidence>
<evidence type="ECO:0000313" key="1">
    <source>
        <dbReference type="EMBL" id="KAJ6999302.1"/>
    </source>
</evidence>
<comment type="caution">
    <text evidence="1">The sequence shown here is derived from an EMBL/GenBank/DDBJ whole genome shotgun (WGS) entry which is preliminary data.</text>
</comment>
<reference evidence="1 2" key="1">
    <citation type="journal article" date="2023" name="Mol. Ecol. Resour.">
        <title>Chromosome-level genome assembly of a triploid poplar Populus alba 'Berolinensis'.</title>
        <authorList>
            <person name="Chen S."/>
            <person name="Yu Y."/>
            <person name="Wang X."/>
            <person name="Wang S."/>
            <person name="Zhang T."/>
            <person name="Zhou Y."/>
            <person name="He R."/>
            <person name="Meng N."/>
            <person name="Wang Y."/>
            <person name="Liu W."/>
            <person name="Liu Z."/>
            <person name="Liu J."/>
            <person name="Guo Q."/>
            <person name="Huang H."/>
            <person name="Sederoff R.R."/>
            <person name="Wang G."/>
            <person name="Qu G."/>
            <person name="Chen S."/>
        </authorList>
    </citation>
    <scope>NUCLEOTIDE SEQUENCE [LARGE SCALE GENOMIC DNA]</scope>
    <source>
        <strain evidence="1">SC-2020</strain>
    </source>
</reference>
<dbReference type="AlphaFoldDB" id="A0AAD6W4V6"/>
<organism evidence="1 2">
    <name type="scientific">Populus alba x Populus x berolinensis</name>
    <dbReference type="NCBI Taxonomy" id="444605"/>
    <lineage>
        <taxon>Eukaryota</taxon>
        <taxon>Viridiplantae</taxon>
        <taxon>Streptophyta</taxon>
        <taxon>Embryophyta</taxon>
        <taxon>Tracheophyta</taxon>
        <taxon>Spermatophyta</taxon>
        <taxon>Magnoliopsida</taxon>
        <taxon>eudicotyledons</taxon>
        <taxon>Gunneridae</taxon>
        <taxon>Pentapetalae</taxon>
        <taxon>rosids</taxon>
        <taxon>fabids</taxon>
        <taxon>Malpighiales</taxon>
        <taxon>Salicaceae</taxon>
        <taxon>Saliceae</taxon>
        <taxon>Populus</taxon>
    </lineage>
</organism>
<protein>
    <recommendedName>
        <fullName evidence="3">Reverse transcriptase domain-containing protein</fullName>
    </recommendedName>
</protein>